<organism evidence="1">
    <name type="scientific">Gongylonema pulchrum</name>
    <dbReference type="NCBI Taxonomy" id="637853"/>
    <lineage>
        <taxon>Eukaryota</taxon>
        <taxon>Metazoa</taxon>
        <taxon>Ecdysozoa</taxon>
        <taxon>Nematoda</taxon>
        <taxon>Chromadorea</taxon>
        <taxon>Rhabditida</taxon>
        <taxon>Spirurina</taxon>
        <taxon>Spiruromorpha</taxon>
        <taxon>Spiruroidea</taxon>
        <taxon>Gongylonematidae</taxon>
        <taxon>Gongylonema</taxon>
    </lineage>
</organism>
<evidence type="ECO:0000313" key="1">
    <source>
        <dbReference type="WBParaSite" id="GPUH_0002713801-mRNA-1"/>
    </source>
</evidence>
<accession>A0A183F1L7</accession>
<dbReference type="AlphaFoldDB" id="A0A183F1L7"/>
<name>A0A183F1L7_9BILA</name>
<sequence>LVCLASDFVRHQTVTTERDHQDEIAPRSAIITAPDVSRTGNDGSEMSVVPTKINVIRQGVVMIAAELLRRLFSTASLILSCDIQDQ</sequence>
<proteinExistence type="predicted"/>
<protein>
    <submittedName>
        <fullName evidence="1">Secreted protein</fullName>
    </submittedName>
</protein>
<reference evidence="1" key="1">
    <citation type="submission" date="2016-06" db="UniProtKB">
        <authorList>
            <consortium name="WormBaseParasite"/>
        </authorList>
    </citation>
    <scope>IDENTIFICATION</scope>
</reference>
<dbReference type="WBParaSite" id="GPUH_0002713801-mRNA-1">
    <property type="protein sequence ID" value="GPUH_0002713801-mRNA-1"/>
    <property type="gene ID" value="GPUH_0002713801"/>
</dbReference>